<keyword evidence="3" id="KW-1185">Reference proteome</keyword>
<proteinExistence type="predicted"/>
<gene>
    <name evidence="2" type="ORF">CVAR292_02043</name>
</gene>
<dbReference type="RefSeq" id="WP_176702227.1">
    <property type="nucleotide sequence ID" value="NZ_CAUTRP010000051.1"/>
</dbReference>
<organism evidence="2 3">
    <name type="scientific">Corynebacterium variabile</name>
    <dbReference type="NCBI Taxonomy" id="1727"/>
    <lineage>
        <taxon>Bacteria</taxon>
        <taxon>Bacillati</taxon>
        <taxon>Actinomycetota</taxon>
        <taxon>Actinomycetes</taxon>
        <taxon>Mycobacteriales</taxon>
        <taxon>Corynebacteriaceae</taxon>
        <taxon>Corynebacterium</taxon>
    </lineage>
</organism>
<protein>
    <submittedName>
        <fullName evidence="2">Ribbon-helix-helix protein, copG family</fullName>
    </submittedName>
</protein>
<dbReference type="Proteomes" id="UP000182498">
    <property type="component" value="Unassembled WGS sequence"/>
</dbReference>
<sequence>MNDYTAANGTMFTDDDIERWAQDAESGKEYEGAHLGPSSPGRPVSVGEQARPFTLRLDAARRAKLNRVAHDRHMSASQVVRDLIDGL</sequence>
<name>A0A0X2NMK3_9CORY</name>
<reference evidence="3" key="1">
    <citation type="submission" date="2015-11" db="EMBL/GenBank/DDBJ databases">
        <authorList>
            <person name="Dugat-Bony E."/>
        </authorList>
    </citation>
    <scope>NUCLEOTIDE SEQUENCE [LARGE SCALE GENOMIC DNA]</scope>
    <source>
        <strain evidence="3">Mu292</strain>
    </source>
</reference>
<evidence type="ECO:0000313" key="3">
    <source>
        <dbReference type="Proteomes" id="UP000182498"/>
    </source>
</evidence>
<evidence type="ECO:0000256" key="1">
    <source>
        <dbReference type="SAM" id="MobiDB-lite"/>
    </source>
</evidence>
<dbReference type="EMBL" id="FAUH01000014">
    <property type="protein sequence ID" value="CUU66696.1"/>
    <property type="molecule type" value="Genomic_DNA"/>
</dbReference>
<feature type="region of interest" description="Disordered" evidence="1">
    <location>
        <begin position="15"/>
        <end position="48"/>
    </location>
</feature>
<feature type="compositionally biased region" description="Basic and acidic residues" evidence="1">
    <location>
        <begin position="18"/>
        <end position="32"/>
    </location>
</feature>
<dbReference type="AlphaFoldDB" id="A0A0X2NMK3"/>
<evidence type="ECO:0000313" key="2">
    <source>
        <dbReference type="EMBL" id="CUU66696.1"/>
    </source>
</evidence>
<accession>A0A0X2NMK3</accession>